<reference evidence="1 2" key="1">
    <citation type="journal article" date="2015" name="Environ. Microbiol.">
        <title>Genome analyses suggest the presence of polyploidy and recent human-driven expansions in eight global populations of the honeybee pathogen Nosema ceranae.</title>
        <authorList>
            <person name="Pelin A."/>
            <person name="Selman M."/>
            <person name="Aris-Brosou S."/>
            <person name="Farinelli L."/>
            <person name="Corradi N."/>
        </authorList>
    </citation>
    <scope>NUCLEOTIDE SEQUENCE [LARGE SCALE GENOMIC DNA]</scope>
    <source>
        <strain evidence="1 2">PA08 1199</strain>
    </source>
</reference>
<evidence type="ECO:0000313" key="2">
    <source>
        <dbReference type="Proteomes" id="UP000034350"/>
    </source>
</evidence>
<organism evidence="1 2">
    <name type="scientific">Vairimorpha ceranae</name>
    <dbReference type="NCBI Taxonomy" id="40302"/>
    <lineage>
        <taxon>Eukaryota</taxon>
        <taxon>Fungi</taxon>
        <taxon>Fungi incertae sedis</taxon>
        <taxon>Microsporidia</taxon>
        <taxon>Nosematidae</taxon>
        <taxon>Vairimorpha</taxon>
    </lineage>
</organism>
<dbReference type="GeneID" id="36321199"/>
<gene>
    <name evidence="1" type="ORF">AAJ76_700006610</name>
</gene>
<sequence>MVRDNHGHYTHTALFDHKTQLNPGLVSYHQLSALCKILTEINTSSYQQSLCGMLAPIMRCVEIEERGFF</sequence>
<dbReference type="AlphaFoldDB" id="A0A0F9WA16"/>
<comment type="caution">
    <text evidence="1">The sequence shown here is derived from an EMBL/GenBank/DDBJ whole genome shotgun (WGS) entry which is preliminary data.</text>
</comment>
<dbReference type="RefSeq" id="XP_024330193.1">
    <property type="nucleotide sequence ID" value="XM_024476247.1"/>
</dbReference>
<protein>
    <submittedName>
        <fullName evidence="1">Uncharacterized protein</fullName>
    </submittedName>
</protein>
<proteinExistence type="predicted"/>
<dbReference type="VEuPathDB" id="MicrosporidiaDB:AAJ76_700006610"/>
<name>A0A0F9WA16_9MICR</name>
<dbReference type="EMBL" id="JPQZ01000070">
    <property type="protein sequence ID" value="KKO74451.1"/>
    <property type="molecule type" value="Genomic_DNA"/>
</dbReference>
<accession>A0A0F9WA16</accession>
<evidence type="ECO:0000313" key="1">
    <source>
        <dbReference type="EMBL" id="KKO74451.1"/>
    </source>
</evidence>
<dbReference type="Proteomes" id="UP000034350">
    <property type="component" value="Unassembled WGS sequence"/>
</dbReference>
<keyword evidence="2" id="KW-1185">Reference proteome</keyword>